<dbReference type="PANTHER" id="PTHR42756:SF1">
    <property type="entry name" value="TRANSCRIPTIONAL REPRESSOR OF EMRAB OPERON"/>
    <property type="match status" value="1"/>
</dbReference>
<dbReference type="SUPFAM" id="SSF46785">
    <property type="entry name" value="Winged helix' DNA-binding domain"/>
    <property type="match status" value="1"/>
</dbReference>
<sequence>MRNGGGEMLLPDKDIVAITKIYRKVNLWKNEQAAPLGLTAAQVPIVILACRKSGISQNEMVDELALEKSVVAKSIGKLMEAGYITRKQNKKDKRAFDLFPTEKAQAIYPILVQQGKNCMDLLTAGLSEDEKAALSDLLEKIVQNTYTQFLLTS</sequence>
<dbReference type="SMART" id="SM00347">
    <property type="entry name" value="HTH_MARR"/>
    <property type="match status" value="1"/>
</dbReference>
<evidence type="ECO:0000313" key="5">
    <source>
        <dbReference type="EMBL" id="MPM97169.1"/>
    </source>
</evidence>
<reference evidence="5" key="1">
    <citation type="submission" date="2019-08" db="EMBL/GenBank/DDBJ databases">
        <authorList>
            <person name="Kucharzyk K."/>
            <person name="Murdoch R.W."/>
            <person name="Higgins S."/>
            <person name="Loffler F."/>
        </authorList>
    </citation>
    <scope>NUCLEOTIDE SEQUENCE</scope>
</reference>
<dbReference type="InterPro" id="IPR036388">
    <property type="entry name" value="WH-like_DNA-bd_sf"/>
</dbReference>
<dbReference type="InterPro" id="IPR000835">
    <property type="entry name" value="HTH_MarR-typ"/>
</dbReference>
<keyword evidence="3" id="KW-0804">Transcription</keyword>
<dbReference type="PROSITE" id="PS50995">
    <property type="entry name" value="HTH_MARR_2"/>
    <property type="match status" value="1"/>
</dbReference>
<evidence type="ECO:0000256" key="2">
    <source>
        <dbReference type="ARBA" id="ARBA00023125"/>
    </source>
</evidence>
<comment type="caution">
    <text evidence="5">The sequence shown here is derived from an EMBL/GenBank/DDBJ whole genome shotgun (WGS) entry which is preliminary data.</text>
</comment>
<dbReference type="Gene3D" id="1.10.10.10">
    <property type="entry name" value="Winged helix-like DNA-binding domain superfamily/Winged helix DNA-binding domain"/>
    <property type="match status" value="1"/>
</dbReference>
<evidence type="ECO:0000256" key="1">
    <source>
        <dbReference type="ARBA" id="ARBA00023015"/>
    </source>
</evidence>
<proteinExistence type="predicted"/>
<keyword evidence="1" id="KW-0805">Transcription regulation</keyword>
<keyword evidence="2" id="KW-0238">DNA-binding</keyword>
<gene>
    <name evidence="5" type="ORF">SDC9_144342</name>
</gene>
<evidence type="ECO:0000256" key="3">
    <source>
        <dbReference type="ARBA" id="ARBA00023163"/>
    </source>
</evidence>
<protein>
    <recommendedName>
        <fullName evidence="4">HTH marR-type domain-containing protein</fullName>
    </recommendedName>
</protein>
<organism evidence="5">
    <name type="scientific">bioreactor metagenome</name>
    <dbReference type="NCBI Taxonomy" id="1076179"/>
    <lineage>
        <taxon>unclassified sequences</taxon>
        <taxon>metagenomes</taxon>
        <taxon>ecological metagenomes</taxon>
    </lineage>
</organism>
<feature type="domain" description="HTH marR-type" evidence="4">
    <location>
        <begin position="1"/>
        <end position="143"/>
    </location>
</feature>
<accession>A0A645E6K4</accession>
<dbReference type="EMBL" id="VSSQ01043481">
    <property type="protein sequence ID" value="MPM97169.1"/>
    <property type="molecule type" value="Genomic_DNA"/>
</dbReference>
<dbReference type="PRINTS" id="PR00598">
    <property type="entry name" value="HTHMARR"/>
</dbReference>
<evidence type="ECO:0000259" key="4">
    <source>
        <dbReference type="PROSITE" id="PS50995"/>
    </source>
</evidence>
<dbReference type="GO" id="GO:0003700">
    <property type="term" value="F:DNA-binding transcription factor activity"/>
    <property type="evidence" value="ECO:0007669"/>
    <property type="project" value="InterPro"/>
</dbReference>
<dbReference type="AlphaFoldDB" id="A0A645E6K4"/>
<dbReference type="GO" id="GO:0003677">
    <property type="term" value="F:DNA binding"/>
    <property type="evidence" value="ECO:0007669"/>
    <property type="project" value="UniProtKB-KW"/>
</dbReference>
<dbReference type="Pfam" id="PF12802">
    <property type="entry name" value="MarR_2"/>
    <property type="match status" value="1"/>
</dbReference>
<dbReference type="InterPro" id="IPR036390">
    <property type="entry name" value="WH_DNA-bd_sf"/>
</dbReference>
<name>A0A645E6K4_9ZZZZ</name>
<dbReference type="PANTHER" id="PTHR42756">
    <property type="entry name" value="TRANSCRIPTIONAL REGULATOR, MARR"/>
    <property type="match status" value="1"/>
</dbReference>